<evidence type="ECO:0000256" key="1">
    <source>
        <dbReference type="SAM" id="MobiDB-lite"/>
    </source>
</evidence>
<dbReference type="SUPFAM" id="SSF47923">
    <property type="entry name" value="Ypt/Rab-GAP domain of gyp1p"/>
    <property type="match status" value="2"/>
</dbReference>
<dbReference type="InterPro" id="IPR050302">
    <property type="entry name" value="Rab_GAP_TBC_domain"/>
</dbReference>
<reference evidence="3 4" key="1">
    <citation type="journal article" date="2023" name="Elife">
        <title>Identification of key yeast species and microbe-microbe interactions impacting larval growth of Drosophila in the wild.</title>
        <authorList>
            <person name="Mure A."/>
            <person name="Sugiura Y."/>
            <person name="Maeda R."/>
            <person name="Honda K."/>
            <person name="Sakurai N."/>
            <person name="Takahashi Y."/>
            <person name="Watada M."/>
            <person name="Katoh T."/>
            <person name="Gotoh A."/>
            <person name="Gotoh Y."/>
            <person name="Taniguchi I."/>
            <person name="Nakamura K."/>
            <person name="Hayashi T."/>
            <person name="Katayama T."/>
            <person name="Uemura T."/>
            <person name="Hattori Y."/>
        </authorList>
    </citation>
    <scope>NUCLEOTIDE SEQUENCE [LARGE SCALE GENOMIC DNA]</scope>
    <source>
        <strain evidence="3 4">SC-9</strain>
    </source>
</reference>
<dbReference type="Proteomes" id="UP001360560">
    <property type="component" value="Unassembled WGS sequence"/>
</dbReference>
<dbReference type="RefSeq" id="XP_064851590.1">
    <property type="nucleotide sequence ID" value="XM_064995518.1"/>
</dbReference>
<gene>
    <name evidence="3" type="ORF">DASC09_019150</name>
</gene>
<dbReference type="PROSITE" id="PS50086">
    <property type="entry name" value="TBC_RABGAP"/>
    <property type="match status" value="1"/>
</dbReference>
<evidence type="ECO:0000259" key="2">
    <source>
        <dbReference type="PROSITE" id="PS50086"/>
    </source>
</evidence>
<dbReference type="GO" id="GO:0031267">
    <property type="term" value="F:small GTPase binding"/>
    <property type="evidence" value="ECO:0007669"/>
    <property type="project" value="TreeGrafter"/>
</dbReference>
<dbReference type="EMBL" id="BTFZ01000003">
    <property type="protein sequence ID" value="GMM34590.1"/>
    <property type="molecule type" value="Genomic_DNA"/>
</dbReference>
<dbReference type="Pfam" id="PF00566">
    <property type="entry name" value="RabGAP-TBC"/>
    <property type="match status" value="1"/>
</dbReference>
<protein>
    <recommendedName>
        <fullName evidence="2">Rab-GAP TBC domain-containing protein</fullName>
    </recommendedName>
</protein>
<comment type="caution">
    <text evidence="3">The sequence shown here is derived from an EMBL/GenBank/DDBJ whole genome shotgun (WGS) entry which is preliminary data.</text>
</comment>
<proteinExistence type="predicted"/>
<feature type="domain" description="Rab-GAP TBC" evidence="2">
    <location>
        <begin position="326"/>
        <end position="528"/>
    </location>
</feature>
<dbReference type="GO" id="GO:0005096">
    <property type="term" value="F:GTPase activator activity"/>
    <property type="evidence" value="ECO:0007669"/>
    <property type="project" value="TreeGrafter"/>
</dbReference>
<dbReference type="Gene3D" id="1.10.8.270">
    <property type="entry name" value="putative rabgap domain of human tbc1 domain family member 14 like domains"/>
    <property type="match status" value="1"/>
</dbReference>
<dbReference type="PANTHER" id="PTHR47219:SF20">
    <property type="entry name" value="TBC1 DOMAIN FAMILY MEMBER 2B"/>
    <property type="match status" value="1"/>
</dbReference>
<dbReference type="GeneID" id="90072569"/>
<dbReference type="PANTHER" id="PTHR47219">
    <property type="entry name" value="RAB GTPASE-ACTIVATING PROTEIN 1-LIKE"/>
    <property type="match status" value="1"/>
</dbReference>
<evidence type="ECO:0000313" key="3">
    <source>
        <dbReference type="EMBL" id="GMM34590.1"/>
    </source>
</evidence>
<sequence>MFSGPFQSLSLSLKADATTSVEKQPISHREREDNPIKAQRLLRKVSMCTMKKGKRETNTDFAFQRSKSNVNGAYEPDNSDVDLVSSNLNGMIRDFNMSTPSFSSSDCPMIIASSPRKSFRLPTKEHPLYNFSEPLKDEKMRRYSNNNITENQCEFHHPHRVRTYSTPATQQQQSIKLQIKAKITGSRSSSFKYDTKQQLIDKLPMEMSQLSNTFEKPPTLLSKRELKSYSHYILKDNCKNSMPKFDNFGDTIDDYNLSAHEDENPKTLHQWNQFLVDIDLLKHSDAQYSTTGSGDFGADVVGKSGEILQRLDSGLFKTFKSLLFLGIPMQLRAKIWMVTSGSSRFYNPGEFEILINDEYWDRVNIEEHEQSLLKSEKQIRLDCARTMRNNIFFKDPDGPGIKKLKNVLIGFIRKYPNVGYCQGMNLIVAHLLFIFISAQETFNFFENLVVRILCGLKYFSSPFKEIESNIKIVIGVVHLRMPQLHDFLVVKHEVNCGIFLFNWFLTILINVLPTEILFRVWDLIVCLDGEVGLMKIMLGIFKFLERFLITNGNLGERKDDNIYDVLINLKSIIVKEGLTANELIGLSDTFSDSITQEKLEKYRAP</sequence>
<dbReference type="SMART" id="SM00164">
    <property type="entry name" value="TBC"/>
    <property type="match status" value="1"/>
</dbReference>
<dbReference type="InterPro" id="IPR000195">
    <property type="entry name" value="Rab-GAP-TBC_dom"/>
</dbReference>
<keyword evidence="4" id="KW-1185">Reference proteome</keyword>
<dbReference type="Gene3D" id="1.10.472.80">
    <property type="entry name" value="Ypt/Rab-GAP domain of gyp1p, domain 3"/>
    <property type="match status" value="1"/>
</dbReference>
<feature type="compositionally biased region" description="Basic and acidic residues" evidence="1">
    <location>
        <begin position="25"/>
        <end position="35"/>
    </location>
</feature>
<name>A0AAV5QJC3_9ASCO</name>
<feature type="region of interest" description="Disordered" evidence="1">
    <location>
        <begin position="17"/>
        <end position="36"/>
    </location>
</feature>
<dbReference type="InterPro" id="IPR035969">
    <property type="entry name" value="Rab-GAP_TBC_sf"/>
</dbReference>
<evidence type="ECO:0000313" key="4">
    <source>
        <dbReference type="Proteomes" id="UP001360560"/>
    </source>
</evidence>
<organism evidence="3 4">
    <name type="scientific">Saccharomycopsis crataegensis</name>
    <dbReference type="NCBI Taxonomy" id="43959"/>
    <lineage>
        <taxon>Eukaryota</taxon>
        <taxon>Fungi</taxon>
        <taxon>Dikarya</taxon>
        <taxon>Ascomycota</taxon>
        <taxon>Saccharomycotina</taxon>
        <taxon>Saccharomycetes</taxon>
        <taxon>Saccharomycopsidaceae</taxon>
        <taxon>Saccharomycopsis</taxon>
    </lineage>
</organism>
<dbReference type="AlphaFoldDB" id="A0AAV5QJC3"/>
<accession>A0AAV5QJC3</accession>
<dbReference type="GO" id="GO:0030427">
    <property type="term" value="C:site of polarized growth"/>
    <property type="evidence" value="ECO:0007669"/>
    <property type="project" value="UniProtKB-ARBA"/>
</dbReference>